<proteinExistence type="predicted"/>
<dbReference type="Pfam" id="PF17957">
    <property type="entry name" value="Big_7"/>
    <property type="match status" value="1"/>
</dbReference>
<feature type="non-terminal residue" evidence="2">
    <location>
        <position position="1"/>
    </location>
</feature>
<dbReference type="AlphaFoldDB" id="A0A382QK71"/>
<protein>
    <recommendedName>
        <fullName evidence="1">DUF306 domain-containing protein</fullName>
    </recommendedName>
</protein>
<dbReference type="InterPro" id="IPR013783">
    <property type="entry name" value="Ig-like_fold"/>
</dbReference>
<dbReference type="Pfam" id="PF03724">
    <property type="entry name" value="META"/>
    <property type="match status" value="1"/>
</dbReference>
<dbReference type="InterPro" id="IPR005184">
    <property type="entry name" value="DUF306_Meta_HslJ"/>
</dbReference>
<evidence type="ECO:0000259" key="1">
    <source>
        <dbReference type="Pfam" id="PF03724"/>
    </source>
</evidence>
<sequence length="252" mass="29377">EKDADNTKPILDTIPPTIQIISPEPETILIGTVKIEINADDNNTLHSVEFYIRKLYPLGVWDDSLIFTDFDKPYEYDWNTENYENGDYVLTVIAYDDANNLTTSITSYYIDNYYIIPCIIETSTDTESFSLYDFIDQEWILHCLYKDDIMQGVTNSNKPVSITFRSEFLDGSGGCNNYNGGYEENNGNRVNIEVWGWTRMYCTTPQDQMQQEHYFLTNLLPKVRTYHISYEQLVLFDRKGKEILLLYLAIDN</sequence>
<accession>A0A382QK71</accession>
<dbReference type="InterPro" id="IPR038670">
    <property type="entry name" value="HslJ-like_sf"/>
</dbReference>
<feature type="domain" description="DUF306" evidence="1">
    <location>
        <begin position="136"/>
        <end position="245"/>
    </location>
</feature>
<gene>
    <name evidence="2" type="ORF">METZ01_LOCUS338700</name>
</gene>
<name>A0A382QK71_9ZZZZ</name>
<evidence type="ECO:0000313" key="2">
    <source>
        <dbReference type="EMBL" id="SVC85846.1"/>
    </source>
</evidence>
<dbReference type="EMBL" id="UINC01115080">
    <property type="protein sequence ID" value="SVC85846.1"/>
    <property type="molecule type" value="Genomic_DNA"/>
</dbReference>
<dbReference type="Gene3D" id="2.60.40.10">
    <property type="entry name" value="Immunoglobulins"/>
    <property type="match status" value="1"/>
</dbReference>
<organism evidence="2">
    <name type="scientific">marine metagenome</name>
    <dbReference type="NCBI Taxonomy" id="408172"/>
    <lineage>
        <taxon>unclassified sequences</taxon>
        <taxon>metagenomes</taxon>
        <taxon>ecological metagenomes</taxon>
    </lineage>
</organism>
<reference evidence="2" key="1">
    <citation type="submission" date="2018-05" db="EMBL/GenBank/DDBJ databases">
        <authorList>
            <person name="Lanie J.A."/>
            <person name="Ng W.-L."/>
            <person name="Kazmierczak K.M."/>
            <person name="Andrzejewski T.M."/>
            <person name="Davidsen T.M."/>
            <person name="Wayne K.J."/>
            <person name="Tettelin H."/>
            <person name="Glass J.I."/>
            <person name="Rusch D."/>
            <person name="Podicherti R."/>
            <person name="Tsui H.-C.T."/>
            <person name="Winkler M.E."/>
        </authorList>
    </citation>
    <scope>NUCLEOTIDE SEQUENCE</scope>
</reference>
<dbReference type="Gene3D" id="2.40.128.270">
    <property type="match status" value="1"/>
</dbReference>